<dbReference type="FunFam" id="1.10.238.10:FF:000001">
    <property type="entry name" value="Calmodulin 1"/>
    <property type="match status" value="1"/>
</dbReference>
<evidence type="ECO:0000259" key="4">
    <source>
        <dbReference type="PROSITE" id="PS50222"/>
    </source>
</evidence>
<evidence type="ECO:0000256" key="2">
    <source>
        <dbReference type="ARBA" id="ARBA00022837"/>
    </source>
</evidence>
<protein>
    <submittedName>
        <fullName evidence="5">Calmodulin</fullName>
    </submittedName>
</protein>
<dbReference type="GO" id="GO:0005509">
    <property type="term" value="F:calcium ion binding"/>
    <property type="evidence" value="ECO:0007669"/>
    <property type="project" value="InterPro"/>
</dbReference>
<reference evidence="5 6" key="1">
    <citation type="journal article" date="2017" name="Nat. Ecol. Evol.">
        <title>Scallop genome provides insights into evolution of bilaterian karyotype and development.</title>
        <authorList>
            <person name="Wang S."/>
            <person name="Zhang J."/>
            <person name="Jiao W."/>
            <person name="Li J."/>
            <person name="Xun X."/>
            <person name="Sun Y."/>
            <person name="Guo X."/>
            <person name="Huan P."/>
            <person name="Dong B."/>
            <person name="Zhang L."/>
            <person name="Hu X."/>
            <person name="Sun X."/>
            <person name="Wang J."/>
            <person name="Zhao C."/>
            <person name="Wang Y."/>
            <person name="Wang D."/>
            <person name="Huang X."/>
            <person name="Wang R."/>
            <person name="Lv J."/>
            <person name="Li Y."/>
            <person name="Zhang Z."/>
            <person name="Liu B."/>
            <person name="Lu W."/>
            <person name="Hui Y."/>
            <person name="Liang J."/>
            <person name="Zhou Z."/>
            <person name="Hou R."/>
            <person name="Li X."/>
            <person name="Liu Y."/>
            <person name="Li H."/>
            <person name="Ning X."/>
            <person name="Lin Y."/>
            <person name="Zhao L."/>
            <person name="Xing Q."/>
            <person name="Dou J."/>
            <person name="Li Y."/>
            <person name="Mao J."/>
            <person name="Guo H."/>
            <person name="Dou H."/>
            <person name="Li T."/>
            <person name="Mu C."/>
            <person name="Jiang W."/>
            <person name="Fu Q."/>
            <person name="Fu X."/>
            <person name="Miao Y."/>
            <person name="Liu J."/>
            <person name="Yu Q."/>
            <person name="Li R."/>
            <person name="Liao H."/>
            <person name="Li X."/>
            <person name="Kong Y."/>
            <person name="Jiang Z."/>
            <person name="Chourrout D."/>
            <person name="Li R."/>
            <person name="Bao Z."/>
        </authorList>
    </citation>
    <scope>NUCLEOTIDE SEQUENCE [LARGE SCALE GENOMIC DNA]</scope>
    <source>
        <strain evidence="5 6">PY_sf001</strain>
    </source>
</reference>
<dbReference type="AlphaFoldDB" id="A0A210PUJ1"/>
<dbReference type="Pfam" id="PF13499">
    <property type="entry name" value="EF-hand_7"/>
    <property type="match status" value="1"/>
</dbReference>
<organism evidence="5 6">
    <name type="scientific">Mizuhopecten yessoensis</name>
    <name type="common">Japanese scallop</name>
    <name type="synonym">Patinopecten yessoensis</name>
    <dbReference type="NCBI Taxonomy" id="6573"/>
    <lineage>
        <taxon>Eukaryota</taxon>
        <taxon>Metazoa</taxon>
        <taxon>Spiralia</taxon>
        <taxon>Lophotrochozoa</taxon>
        <taxon>Mollusca</taxon>
        <taxon>Bivalvia</taxon>
        <taxon>Autobranchia</taxon>
        <taxon>Pteriomorphia</taxon>
        <taxon>Pectinida</taxon>
        <taxon>Pectinoidea</taxon>
        <taxon>Pectinidae</taxon>
        <taxon>Mizuhopecten</taxon>
    </lineage>
</organism>
<dbReference type="InterPro" id="IPR011992">
    <property type="entry name" value="EF-hand-dom_pair"/>
</dbReference>
<dbReference type="EMBL" id="NEDP02005483">
    <property type="protein sequence ID" value="OWF40171.1"/>
    <property type="molecule type" value="Genomic_DNA"/>
</dbReference>
<dbReference type="InterPro" id="IPR050230">
    <property type="entry name" value="CALM/Myosin/TropC-like"/>
</dbReference>
<dbReference type="PROSITE" id="PS00018">
    <property type="entry name" value="EF_HAND_1"/>
    <property type="match status" value="1"/>
</dbReference>
<evidence type="ECO:0000313" key="5">
    <source>
        <dbReference type="EMBL" id="OWF40171.1"/>
    </source>
</evidence>
<evidence type="ECO:0000256" key="1">
    <source>
        <dbReference type="ARBA" id="ARBA00022737"/>
    </source>
</evidence>
<dbReference type="PANTHER" id="PTHR23048:SF0">
    <property type="entry name" value="CALMODULIN LIKE 3"/>
    <property type="match status" value="1"/>
</dbReference>
<dbReference type="OrthoDB" id="6056726at2759"/>
<feature type="domain" description="EF-hand" evidence="4">
    <location>
        <begin position="46"/>
        <end position="81"/>
    </location>
</feature>
<feature type="domain" description="EF-hand" evidence="4">
    <location>
        <begin position="123"/>
        <end position="158"/>
    </location>
</feature>
<keyword evidence="2" id="KW-0106">Calcium</keyword>
<keyword evidence="3" id="KW-0514">Muscle protein</keyword>
<sequence length="192" mass="22078">MRGAVRIMKHMIVSTRRASSPIRNRNVMAQRVQRSYSVSDIELTEDQRQDLQQAFGMFKTSRKGKISARDLGPMLRCLGWNPSERDLEEARQELDVSASGRLTYADVEKYVSRHGGICHRTEEEEEDVLGAFKVLDKLGTGKIPVKDFRRYLTTMGDKMAPDEVEEIIRYAKKDSRGQIEYRDLIKDLHSSP</sequence>
<name>A0A210PUJ1_MIZYE</name>
<dbReference type="InterPro" id="IPR002048">
    <property type="entry name" value="EF_hand_dom"/>
</dbReference>
<gene>
    <name evidence="5" type="ORF">KP79_PYT23324</name>
</gene>
<dbReference type="PANTHER" id="PTHR23048">
    <property type="entry name" value="MYOSIN LIGHT CHAIN 1, 3"/>
    <property type="match status" value="1"/>
</dbReference>
<comment type="caution">
    <text evidence="5">The sequence shown here is derived from an EMBL/GenBank/DDBJ whole genome shotgun (WGS) entry which is preliminary data.</text>
</comment>
<dbReference type="Gene3D" id="1.10.238.10">
    <property type="entry name" value="EF-hand"/>
    <property type="match status" value="1"/>
</dbReference>
<dbReference type="Proteomes" id="UP000242188">
    <property type="component" value="Unassembled WGS sequence"/>
</dbReference>
<proteinExistence type="predicted"/>
<keyword evidence="1" id="KW-0677">Repeat</keyword>
<dbReference type="PROSITE" id="PS50222">
    <property type="entry name" value="EF_HAND_2"/>
    <property type="match status" value="2"/>
</dbReference>
<dbReference type="InterPro" id="IPR018247">
    <property type="entry name" value="EF_Hand_1_Ca_BS"/>
</dbReference>
<dbReference type="GO" id="GO:0016460">
    <property type="term" value="C:myosin II complex"/>
    <property type="evidence" value="ECO:0007669"/>
    <property type="project" value="TreeGrafter"/>
</dbReference>
<accession>A0A210PUJ1</accession>
<keyword evidence="6" id="KW-1185">Reference proteome</keyword>
<dbReference type="SUPFAM" id="SSF47473">
    <property type="entry name" value="EF-hand"/>
    <property type="match status" value="1"/>
</dbReference>
<evidence type="ECO:0000256" key="3">
    <source>
        <dbReference type="ARBA" id="ARBA00023179"/>
    </source>
</evidence>
<evidence type="ECO:0000313" key="6">
    <source>
        <dbReference type="Proteomes" id="UP000242188"/>
    </source>
</evidence>
<dbReference type="STRING" id="6573.A0A210PUJ1"/>